<protein>
    <submittedName>
        <fullName evidence="1">Uncharacterized protein</fullName>
    </submittedName>
</protein>
<accession>A0A0F9PQY2</accession>
<reference evidence="1" key="1">
    <citation type="journal article" date="2015" name="Nature">
        <title>Complex archaea that bridge the gap between prokaryotes and eukaryotes.</title>
        <authorList>
            <person name="Spang A."/>
            <person name="Saw J.H."/>
            <person name="Jorgensen S.L."/>
            <person name="Zaremba-Niedzwiedzka K."/>
            <person name="Martijn J."/>
            <person name="Lind A.E."/>
            <person name="van Eijk R."/>
            <person name="Schleper C."/>
            <person name="Guy L."/>
            <person name="Ettema T.J."/>
        </authorList>
    </citation>
    <scope>NUCLEOTIDE SEQUENCE</scope>
</reference>
<dbReference type="AlphaFoldDB" id="A0A0F9PQY2"/>
<gene>
    <name evidence="1" type="ORF">LCGC14_1107350</name>
</gene>
<dbReference type="EMBL" id="LAZR01005029">
    <property type="protein sequence ID" value="KKN03471.1"/>
    <property type="molecule type" value="Genomic_DNA"/>
</dbReference>
<comment type="caution">
    <text evidence="1">The sequence shown here is derived from an EMBL/GenBank/DDBJ whole genome shotgun (WGS) entry which is preliminary data.</text>
</comment>
<proteinExistence type="predicted"/>
<sequence length="77" mass="9446">MSETSGSFVERMLDRIDQHIENNHRSLVDKILMKIIRRSKEVYLDPMWFIIALKIRHEGHDWDEMDKYREKSNDNKR</sequence>
<organism evidence="1">
    <name type="scientific">marine sediment metagenome</name>
    <dbReference type="NCBI Taxonomy" id="412755"/>
    <lineage>
        <taxon>unclassified sequences</taxon>
        <taxon>metagenomes</taxon>
        <taxon>ecological metagenomes</taxon>
    </lineage>
</organism>
<name>A0A0F9PQY2_9ZZZZ</name>
<evidence type="ECO:0000313" key="1">
    <source>
        <dbReference type="EMBL" id="KKN03471.1"/>
    </source>
</evidence>